<sequence>MNNDRTLSKDSTIYNYRLLRRVHHKAVHHYAYWLLTVLAWIYALLHIELLSFAVVLFGIPLVHAVFLHTLHRTKEGQAPKAWRWSFRMPWFGYTPGNYIALAKVLRLHNQLFWIVLLILACFYPWLSTDVLLFAMFYHVWLLLPRLMIIFIFRKYKSSGLLKINPHDTSCYTQ</sequence>
<feature type="transmembrane region" description="Helical" evidence="1">
    <location>
        <begin position="49"/>
        <end position="70"/>
    </location>
</feature>
<protein>
    <submittedName>
        <fullName evidence="2">Uncharacterized protein</fullName>
    </submittedName>
</protein>
<evidence type="ECO:0000256" key="1">
    <source>
        <dbReference type="SAM" id="Phobius"/>
    </source>
</evidence>
<dbReference type="AlphaFoldDB" id="A0A7X2ZFG9"/>
<feature type="transmembrane region" description="Helical" evidence="1">
    <location>
        <begin position="110"/>
        <end position="126"/>
    </location>
</feature>
<keyword evidence="1" id="KW-0812">Transmembrane</keyword>
<dbReference type="EMBL" id="WNZX01000025">
    <property type="protein sequence ID" value="MUG73355.1"/>
    <property type="molecule type" value="Genomic_DNA"/>
</dbReference>
<evidence type="ECO:0000313" key="3">
    <source>
        <dbReference type="Proteomes" id="UP000450917"/>
    </source>
</evidence>
<keyword evidence="3" id="KW-1185">Reference proteome</keyword>
<keyword evidence="1" id="KW-0472">Membrane</keyword>
<dbReference type="Proteomes" id="UP000450917">
    <property type="component" value="Unassembled WGS sequence"/>
</dbReference>
<organism evidence="2 3">
    <name type="scientific">Paenibacillus validus</name>
    <dbReference type="NCBI Taxonomy" id="44253"/>
    <lineage>
        <taxon>Bacteria</taxon>
        <taxon>Bacillati</taxon>
        <taxon>Bacillota</taxon>
        <taxon>Bacilli</taxon>
        <taxon>Bacillales</taxon>
        <taxon>Paenibacillaceae</taxon>
        <taxon>Paenibacillus</taxon>
    </lineage>
</organism>
<reference evidence="2 3" key="1">
    <citation type="submission" date="2019-11" db="EMBL/GenBank/DDBJ databases">
        <title>Draft genome sequences of five Paenibacillus species of dairy origin.</title>
        <authorList>
            <person name="Olajide A.M."/>
            <person name="Chen S."/>
            <person name="Lapointe G."/>
        </authorList>
    </citation>
    <scope>NUCLEOTIDE SEQUENCE [LARGE SCALE GENOMIC DNA]</scope>
    <source>
        <strain evidence="2 3">2CS3</strain>
    </source>
</reference>
<evidence type="ECO:0000313" key="2">
    <source>
        <dbReference type="EMBL" id="MUG73355.1"/>
    </source>
</evidence>
<feature type="transmembrane region" description="Helical" evidence="1">
    <location>
        <begin position="132"/>
        <end position="152"/>
    </location>
</feature>
<proteinExistence type="predicted"/>
<keyword evidence="1" id="KW-1133">Transmembrane helix</keyword>
<accession>A0A7X2ZFG9</accession>
<feature type="transmembrane region" description="Helical" evidence="1">
    <location>
        <begin position="26"/>
        <end position="43"/>
    </location>
</feature>
<gene>
    <name evidence="2" type="ORF">GNP93_22245</name>
</gene>
<comment type="caution">
    <text evidence="2">The sequence shown here is derived from an EMBL/GenBank/DDBJ whole genome shotgun (WGS) entry which is preliminary data.</text>
</comment>
<dbReference type="RefSeq" id="WP_127610152.1">
    <property type="nucleotide sequence ID" value="NZ_JARTHJ010000059.1"/>
</dbReference>
<name>A0A7X2ZFG9_9BACL</name>